<organism evidence="2 3">
    <name type="scientific">Streblomastix strix</name>
    <dbReference type="NCBI Taxonomy" id="222440"/>
    <lineage>
        <taxon>Eukaryota</taxon>
        <taxon>Metamonada</taxon>
        <taxon>Preaxostyla</taxon>
        <taxon>Oxymonadida</taxon>
        <taxon>Streblomastigidae</taxon>
        <taxon>Streblomastix</taxon>
    </lineage>
</organism>
<name>A0A5J4X6R0_9EUKA</name>
<sequence length="84" mass="9235">MIVNASAITEEALIGVVGSMRDQIAVNLMNAPISVESKVVNEYIAIMLMIVMKILIAIMIVIKIKFAIIITIITMKIKFADLTE</sequence>
<dbReference type="EMBL" id="SNRW01000272">
    <property type="protein sequence ID" value="KAA6402199.1"/>
    <property type="molecule type" value="Genomic_DNA"/>
</dbReference>
<comment type="caution">
    <text evidence="2">The sequence shown here is derived from an EMBL/GenBank/DDBJ whole genome shotgun (WGS) entry which is preliminary data.</text>
</comment>
<evidence type="ECO:0000313" key="3">
    <source>
        <dbReference type="Proteomes" id="UP000324800"/>
    </source>
</evidence>
<gene>
    <name evidence="2" type="ORF">EZS28_002267</name>
</gene>
<evidence type="ECO:0000313" key="2">
    <source>
        <dbReference type="EMBL" id="KAA6402199.1"/>
    </source>
</evidence>
<dbReference type="Proteomes" id="UP000324800">
    <property type="component" value="Unassembled WGS sequence"/>
</dbReference>
<accession>A0A5J4X6R0</accession>
<protein>
    <submittedName>
        <fullName evidence="2">Uncharacterized protein</fullName>
    </submittedName>
</protein>
<keyword evidence="1" id="KW-1133">Transmembrane helix</keyword>
<reference evidence="2 3" key="1">
    <citation type="submission" date="2019-03" db="EMBL/GenBank/DDBJ databases">
        <title>Single cell metagenomics reveals metabolic interactions within the superorganism composed of flagellate Streblomastix strix and complex community of Bacteroidetes bacteria on its surface.</title>
        <authorList>
            <person name="Treitli S.C."/>
            <person name="Kolisko M."/>
            <person name="Husnik F."/>
            <person name="Keeling P."/>
            <person name="Hampl V."/>
        </authorList>
    </citation>
    <scope>NUCLEOTIDE SEQUENCE [LARGE SCALE GENOMIC DNA]</scope>
    <source>
        <strain evidence="2">ST1C</strain>
    </source>
</reference>
<keyword evidence="1" id="KW-0472">Membrane</keyword>
<feature type="transmembrane region" description="Helical" evidence="1">
    <location>
        <begin position="43"/>
        <end position="68"/>
    </location>
</feature>
<keyword evidence="1" id="KW-0812">Transmembrane</keyword>
<feature type="non-terminal residue" evidence="2">
    <location>
        <position position="84"/>
    </location>
</feature>
<evidence type="ECO:0000256" key="1">
    <source>
        <dbReference type="SAM" id="Phobius"/>
    </source>
</evidence>
<dbReference type="AlphaFoldDB" id="A0A5J4X6R0"/>
<proteinExistence type="predicted"/>